<evidence type="ECO:0000313" key="3">
    <source>
        <dbReference type="Proteomes" id="UP000623269"/>
    </source>
</evidence>
<dbReference type="PANTHER" id="PTHR45458">
    <property type="entry name" value="SHORT-CHAIN DEHYDROGENASE/REDUCTASE SDR"/>
    <property type="match status" value="1"/>
</dbReference>
<keyword evidence="3" id="KW-1185">Reference proteome</keyword>
<dbReference type="Proteomes" id="UP000623269">
    <property type="component" value="Unassembled WGS sequence"/>
</dbReference>
<proteinExistence type="inferred from homology"/>
<dbReference type="AlphaFoldDB" id="A0A8J7HBS0"/>
<dbReference type="Gene3D" id="3.40.50.720">
    <property type="entry name" value="NAD(P)-binding Rossmann-like Domain"/>
    <property type="match status" value="1"/>
</dbReference>
<dbReference type="PRINTS" id="PR00081">
    <property type="entry name" value="GDHRDH"/>
</dbReference>
<dbReference type="PRINTS" id="PR00080">
    <property type="entry name" value="SDRFAMILY"/>
</dbReference>
<evidence type="ECO:0000256" key="1">
    <source>
        <dbReference type="RuleBase" id="RU000363"/>
    </source>
</evidence>
<dbReference type="GO" id="GO:0016616">
    <property type="term" value="F:oxidoreductase activity, acting on the CH-OH group of donors, NAD or NADP as acceptor"/>
    <property type="evidence" value="ECO:0007669"/>
    <property type="project" value="TreeGrafter"/>
</dbReference>
<dbReference type="InterPro" id="IPR002347">
    <property type="entry name" value="SDR_fam"/>
</dbReference>
<dbReference type="PANTHER" id="PTHR45458:SF1">
    <property type="entry name" value="SHORT CHAIN DEHYDROGENASE"/>
    <property type="match status" value="1"/>
</dbReference>
<dbReference type="SUPFAM" id="SSF51735">
    <property type="entry name" value="NAD(P)-binding Rossmann-fold domains"/>
    <property type="match status" value="1"/>
</dbReference>
<reference evidence="2" key="1">
    <citation type="submission" date="2020-12" db="EMBL/GenBank/DDBJ databases">
        <title>M. sibirica DSM 26468T genome.</title>
        <authorList>
            <person name="Thieme N."/>
            <person name="Rettenmaier R."/>
            <person name="Zverlov V."/>
            <person name="Liebl W."/>
        </authorList>
    </citation>
    <scope>NUCLEOTIDE SEQUENCE</scope>
    <source>
        <strain evidence="2">DSM 26468</strain>
    </source>
</reference>
<sequence>MKNTILITGASRGLGYCLTNKYLKDGDVVFAGVRDMTDPNIIKLKKEYPDTLIPVELDVSETNSVNRAVNSISNYTDKLDILINNAAIHNSSSFEILEKADIDDCMDVYNVNCLGAIRVVKAFIHFIRKSISAKIINISSESGSITECKREKEYDYCMSKAALNMGTKILANYLKKDNIIVLAVHPGWMRTDMGGSNARFDPYETACRLIELFKDRNDHDQPIFIDYEGNEYPW</sequence>
<evidence type="ECO:0000313" key="2">
    <source>
        <dbReference type="EMBL" id="MBH1940297.1"/>
    </source>
</evidence>
<gene>
    <name evidence="2" type="ORF">I5677_05230</name>
</gene>
<protein>
    <submittedName>
        <fullName evidence="2">SDR family oxidoreductase</fullName>
    </submittedName>
</protein>
<organism evidence="2 3">
    <name type="scientific">Mobilitalea sibirica</name>
    <dbReference type="NCBI Taxonomy" id="1462919"/>
    <lineage>
        <taxon>Bacteria</taxon>
        <taxon>Bacillati</taxon>
        <taxon>Bacillota</taxon>
        <taxon>Clostridia</taxon>
        <taxon>Lachnospirales</taxon>
        <taxon>Lachnospiraceae</taxon>
        <taxon>Mobilitalea</taxon>
    </lineage>
</organism>
<comment type="caution">
    <text evidence="2">The sequence shown here is derived from an EMBL/GenBank/DDBJ whole genome shotgun (WGS) entry which is preliminary data.</text>
</comment>
<name>A0A8J7HBS0_9FIRM</name>
<dbReference type="Pfam" id="PF00106">
    <property type="entry name" value="adh_short"/>
    <property type="match status" value="1"/>
</dbReference>
<dbReference type="CDD" id="cd05325">
    <property type="entry name" value="carb_red_sniffer_like_SDR_c"/>
    <property type="match status" value="1"/>
</dbReference>
<accession>A0A8J7HBS0</accession>
<comment type="similarity">
    <text evidence="1">Belongs to the short-chain dehydrogenases/reductases (SDR) family.</text>
</comment>
<dbReference type="RefSeq" id="WP_197660525.1">
    <property type="nucleotide sequence ID" value="NZ_JAEAGR010000004.1"/>
</dbReference>
<dbReference type="InterPro" id="IPR036291">
    <property type="entry name" value="NAD(P)-bd_dom_sf"/>
</dbReference>
<dbReference type="InterPro" id="IPR052184">
    <property type="entry name" value="SDR_enzymes"/>
</dbReference>
<dbReference type="EMBL" id="JAEAGR010000004">
    <property type="protein sequence ID" value="MBH1940297.1"/>
    <property type="molecule type" value="Genomic_DNA"/>
</dbReference>